<keyword evidence="2" id="KW-1185">Reference proteome</keyword>
<dbReference type="Proteomes" id="UP000824469">
    <property type="component" value="Unassembled WGS sequence"/>
</dbReference>
<accession>A0AA38FDF0</accession>
<evidence type="ECO:0000313" key="1">
    <source>
        <dbReference type="EMBL" id="KAH9302064.1"/>
    </source>
</evidence>
<dbReference type="InterPro" id="IPR049362">
    <property type="entry name" value="TTI1_rpt"/>
</dbReference>
<evidence type="ECO:0008006" key="3">
    <source>
        <dbReference type="Google" id="ProtNLM"/>
    </source>
</evidence>
<dbReference type="PANTHER" id="PTHR18460:SF3">
    <property type="entry name" value="TELO2-INTERACTING PROTEIN 1 HOMOLOG"/>
    <property type="match status" value="1"/>
</dbReference>
<dbReference type="PANTHER" id="PTHR18460">
    <property type="entry name" value="TEL2 INTERACTING PROTEIN 1 TTI1 FAMILY MEMBER"/>
    <property type="match status" value="1"/>
</dbReference>
<reference evidence="1 2" key="1">
    <citation type="journal article" date="2021" name="Nat. Plants">
        <title>The Taxus genome provides insights into paclitaxel biosynthesis.</title>
        <authorList>
            <person name="Xiong X."/>
            <person name="Gou J."/>
            <person name="Liao Q."/>
            <person name="Li Y."/>
            <person name="Zhou Q."/>
            <person name="Bi G."/>
            <person name="Li C."/>
            <person name="Du R."/>
            <person name="Wang X."/>
            <person name="Sun T."/>
            <person name="Guo L."/>
            <person name="Liang H."/>
            <person name="Lu P."/>
            <person name="Wu Y."/>
            <person name="Zhang Z."/>
            <person name="Ro D.K."/>
            <person name="Shang Y."/>
            <person name="Huang S."/>
            <person name="Yan J."/>
        </authorList>
    </citation>
    <scope>NUCLEOTIDE SEQUENCE [LARGE SCALE GENOMIC DNA]</scope>
    <source>
        <strain evidence="1">Ta-2019</strain>
    </source>
</reference>
<dbReference type="Pfam" id="PF21547">
    <property type="entry name" value="TTI1"/>
    <property type="match status" value="1"/>
</dbReference>
<evidence type="ECO:0000313" key="2">
    <source>
        <dbReference type="Proteomes" id="UP000824469"/>
    </source>
</evidence>
<feature type="non-terminal residue" evidence="1">
    <location>
        <position position="1"/>
    </location>
</feature>
<dbReference type="GO" id="GO:0005737">
    <property type="term" value="C:cytoplasm"/>
    <property type="evidence" value="ECO:0007669"/>
    <property type="project" value="TreeGrafter"/>
</dbReference>
<sequence length="677" mass="76026">YVLTQRELSDLDLLRRVGALLTRCNNTLRRSKPMLLDAIGHFLEVMRQSLSHASAFTGPIEELVHHRTQASGHLHGISELRSDDTTEGNGVPLSQASTRKLDSQALQLEESELSGYLENVPIYERLPRMPPWFTHAGSHKLYELVAAIIRLAGLSAVAGCTNIFSLSVLIEIPLESLRRTISEIRLKDYREEDWHTWYRSHGSGRVLRDAATAVCLLSEIIFGASGRATCTYTSFFKSTNKLQKKSIGRMSRIPANDKCGLNDHSTEHILYPQKKWKFIAGTELSQHVIECVGTILHEYVSSEIWDLPIDFLLPGLRQNFSNQQLPWHFFQDTAMLQQVILEGLGVFGISLGRSFESAGFLYSTLYLLLEKLVCSNYHIRSAADVALRMLSTSAGYLSVKDMVVANIDYIIDSLCRQLRHLTLNPRAPNILAAILNSVGAVHDILPLLEEPVHSISLELELLARVRHPDLTVPILKALDEIVKALRQETHSIIQESLGFSQHIKSEVEYLKERKQKLQSRSSEFSSGSCDKNTYTFLDTDCSEGTKFSEGDTSLEHWEQALLALDERKRYCQSMGSVVGLCLTASIPLLGSKGQMAILKSLDVIENGITTLSIIEEALNNEKKSREAIEWVADQFSFFTLQDILNRIDSGKDGIKLLPAMNKVWPYLVVCLKHTQPQ</sequence>
<dbReference type="EMBL" id="JAHRHJ020000009">
    <property type="protein sequence ID" value="KAH9302064.1"/>
    <property type="molecule type" value="Genomic_DNA"/>
</dbReference>
<dbReference type="InterPro" id="IPR016024">
    <property type="entry name" value="ARM-type_fold"/>
</dbReference>
<dbReference type="AlphaFoldDB" id="A0AA38FDF0"/>
<feature type="non-terminal residue" evidence="1">
    <location>
        <position position="677"/>
    </location>
</feature>
<dbReference type="SUPFAM" id="SSF48371">
    <property type="entry name" value="ARM repeat"/>
    <property type="match status" value="1"/>
</dbReference>
<proteinExistence type="predicted"/>
<organism evidence="1 2">
    <name type="scientific">Taxus chinensis</name>
    <name type="common">Chinese yew</name>
    <name type="synonym">Taxus wallichiana var. chinensis</name>
    <dbReference type="NCBI Taxonomy" id="29808"/>
    <lineage>
        <taxon>Eukaryota</taxon>
        <taxon>Viridiplantae</taxon>
        <taxon>Streptophyta</taxon>
        <taxon>Embryophyta</taxon>
        <taxon>Tracheophyta</taxon>
        <taxon>Spermatophyta</taxon>
        <taxon>Pinopsida</taxon>
        <taxon>Pinidae</taxon>
        <taxon>Conifers II</taxon>
        <taxon>Cupressales</taxon>
        <taxon>Taxaceae</taxon>
        <taxon>Taxus</taxon>
    </lineage>
</organism>
<dbReference type="InterPro" id="IPR052587">
    <property type="entry name" value="TELO2-interacting_protein_1"/>
</dbReference>
<name>A0AA38FDF0_TAXCH</name>
<gene>
    <name evidence="1" type="ORF">KI387_013647</name>
</gene>
<protein>
    <recommendedName>
        <fullName evidence="3">TELO2 interacting protein 1</fullName>
    </recommendedName>
</protein>
<comment type="caution">
    <text evidence="1">The sequence shown here is derived from an EMBL/GenBank/DDBJ whole genome shotgun (WGS) entry which is preliminary data.</text>
</comment>